<reference evidence="1 2" key="1">
    <citation type="submission" date="2019-05" db="EMBL/GenBank/DDBJ databases">
        <authorList>
            <person name="Lee S.D."/>
        </authorList>
    </citation>
    <scope>NUCLEOTIDE SEQUENCE [LARGE SCALE GENOMIC DNA]</scope>
    <source>
        <strain evidence="1 2">C5-26</strain>
    </source>
</reference>
<accession>A0A563E6X1</accession>
<sequence length="75" mass="7897">MTDTTATLTTADAALIATARSHARRAADIVAAVVDQVEEPARSALVEAVEHIAVVLCLPREPQTAAHGCESWSCR</sequence>
<proteinExistence type="predicted"/>
<evidence type="ECO:0000313" key="1">
    <source>
        <dbReference type="EMBL" id="TWP37961.1"/>
    </source>
</evidence>
<dbReference type="AlphaFoldDB" id="A0A563E6X1"/>
<gene>
    <name evidence="1" type="ORF">FGL98_04425</name>
</gene>
<keyword evidence="2" id="KW-1185">Reference proteome</keyword>
<organism evidence="1 2">
    <name type="scientific">Leekyejoonella antrihumi</name>
    <dbReference type="NCBI Taxonomy" id="1660198"/>
    <lineage>
        <taxon>Bacteria</taxon>
        <taxon>Bacillati</taxon>
        <taxon>Actinomycetota</taxon>
        <taxon>Actinomycetes</taxon>
        <taxon>Micrococcales</taxon>
        <taxon>Dermacoccaceae</taxon>
        <taxon>Leekyejoonella</taxon>
    </lineage>
</organism>
<name>A0A563E6X1_9MICO</name>
<dbReference type="Proteomes" id="UP000320244">
    <property type="component" value="Unassembled WGS sequence"/>
</dbReference>
<comment type="caution">
    <text evidence="1">The sequence shown here is derived from an EMBL/GenBank/DDBJ whole genome shotgun (WGS) entry which is preliminary data.</text>
</comment>
<dbReference type="RefSeq" id="WP_146315531.1">
    <property type="nucleotide sequence ID" value="NZ_VCQV01000004.1"/>
</dbReference>
<evidence type="ECO:0000313" key="2">
    <source>
        <dbReference type="Proteomes" id="UP000320244"/>
    </source>
</evidence>
<protein>
    <submittedName>
        <fullName evidence="1">Uncharacterized protein</fullName>
    </submittedName>
</protein>
<dbReference type="EMBL" id="VCQV01000004">
    <property type="protein sequence ID" value="TWP37961.1"/>
    <property type="molecule type" value="Genomic_DNA"/>
</dbReference>
<reference evidence="1 2" key="2">
    <citation type="submission" date="2019-08" db="EMBL/GenBank/DDBJ databases">
        <title>Jejuicoccus antrihumi gen. nov., sp. nov., a new member of the family Dermacoccaceae isolated from a cave.</title>
        <authorList>
            <person name="Schumann P."/>
            <person name="Kim I.S."/>
        </authorList>
    </citation>
    <scope>NUCLEOTIDE SEQUENCE [LARGE SCALE GENOMIC DNA]</scope>
    <source>
        <strain evidence="1 2">C5-26</strain>
    </source>
</reference>